<keyword evidence="3" id="KW-1185">Reference proteome</keyword>
<evidence type="ECO:0000256" key="1">
    <source>
        <dbReference type="SAM" id="Phobius"/>
    </source>
</evidence>
<keyword evidence="1" id="KW-1133">Transmembrane helix</keyword>
<proteinExistence type="predicted"/>
<sequence>MNLLNELKISLFKPHLYHTFKGESFGKLLRFDLIVSIAGLIFYTIMKAFKSVIYGNFDVFILYYKTLEIPTLIGIVLYATIGVAFAALFLSGIFFAYNKFKHINIPFMNVYNYANHTLLIAVFISNLLGPFVILFTVGFYMMAVRGDLLKARDGVSPLKYLKFKN</sequence>
<evidence type="ECO:0000313" key="3">
    <source>
        <dbReference type="Proteomes" id="UP000580568"/>
    </source>
</evidence>
<dbReference type="AlphaFoldDB" id="A0A6V8SMS1"/>
<dbReference type="RefSeq" id="WP_183279964.1">
    <property type="nucleotide sequence ID" value="NZ_BLZR01000002.1"/>
</dbReference>
<feature type="transmembrane region" description="Helical" evidence="1">
    <location>
        <begin position="118"/>
        <end position="143"/>
    </location>
</feature>
<evidence type="ECO:0000313" key="2">
    <source>
        <dbReference type="EMBL" id="GFP78467.1"/>
    </source>
</evidence>
<protein>
    <submittedName>
        <fullName evidence="2">Uncharacterized protein</fullName>
    </submittedName>
</protein>
<dbReference type="Proteomes" id="UP000580568">
    <property type="component" value="Unassembled WGS sequence"/>
</dbReference>
<reference evidence="2 3" key="1">
    <citation type="submission" date="2020-07" db="EMBL/GenBank/DDBJ databases">
        <title>A new beta-1,3-glucan-decomposing anaerobic bacterium isolated from anoxic soil subjected to biological soil disinfestation.</title>
        <authorList>
            <person name="Ueki A."/>
            <person name="Tonouchi A."/>
        </authorList>
    </citation>
    <scope>NUCLEOTIDE SEQUENCE [LARGE SCALE GENOMIC DNA]</scope>
    <source>
        <strain evidence="2 3">TW1</strain>
    </source>
</reference>
<comment type="caution">
    <text evidence="2">The sequence shown here is derived from an EMBL/GenBank/DDBJ whole genome shotgun (WGS) entry which is preliminary data.</text>
</comment>
<accession>A0A6V8SMS1</accession>
<gene>
    <name evidence="2" type="ORF">bsdtw1_04692</name>
</gene>
<dbReference type="EMBL" id="BLZR01000002">
    <property type="protein sequence ID" value="GFP78467.1"/>
    <property type="molecule type" value="Genomic_DNA"/>
</dbReference>
<feature type="transmembrane region" description="Helical" evidence="1">
    <location>
        <begin position="69"/>
        <end position="97"/>
    </location>
</feature>
<organism evidence="2 3">
    <name type="scientific">Clostridium fungisolvens</name>
    <dbReference type="NCBI Taxonomy" id="1604897"/>
    <lineage>
        <taxon>Bacteria</taxon>
        <taxon>Bacillati</taxon>
        <taxon>Bacillota</taxon>
        <taxon>Clostridia</taxon>
        <taxon>Eubacteriales</taxon>
        <taxon>Clostridiaceae</taxon>
        <taxon>Clostridium</taxon>
    </lineage>
</organism>
<feature type="transmembrane region" description="Helical" evidence="1">
    <location>
        <begin position="28"/>
        <end position="49"/>
    </location>
</feature>
<name>A0A6V8SMS1_9CLOT</name>
<keyword evidence="1" id="KW-0472">Membrane</keyword>
<keyword evidence="1" id="KW-0812">Transmembrane</keyword>